<dbReference type="RefSeq" id="XP_040684819.1">
    <property type="nucleotide sequence ID" value="XM_040838966.1"/>
</dbReference>
<evidence type="ECO:0000313" key="2">
    <source>
        <dbReference type="EMBL" id="OJJ31142.1"/>
    </source>
</evidence>
<proteinExistence type="predicted"/>
<dbReference type="Proteomes" id="UP000184383">
    <property type="component" value="Unassembled WGS sequence"/>
</dbReference>
<sequence length="104" mass="11302">MTAQGVLPFDLGSNINRPNPSAHLANSRAAILGHCLFVISSQRNPTGFERLPKDCPGSAGLDQPDQRQESQQLDEIKRAGRHPLDVEREKYLYACSLLGGICSG</sequence>
<evidence type="ECO:0000256" key="1">
    <source>
        <dbReference type="SAM" id="MobiDB-lite"/>
    </source>
</evidence>
<dbReference type="VEuPathDB" id="FungiDB:ASPWEDRAFT_683704"/>
<protein>
    <submittedName>
        <fullName evidence="2">Uncharacterized protein</fullName>
    </submittedName>
</protein>
<reference evidence="3" key="1">
    <citation type="journal article" date="2017" name="Genome Biol.">
        <title>Comparative genomics reveals high biological diversity and specific adaptations in the industrially and medically important fungal genus Aspergillus.</title>
        <authorList>
            <person name="de Vries R.P."/>
            <person name="Riley R."/>
            <person name="Wiebenga A."/>
            <person name="Aguilar-Osorio G."/>
            <person name="Amillis S."/>
            <person name="Uchima C.A."/>
            <person name="Anderluh G."/>
            <person name="Asadollahi M."/>
            <person name="Askin M."/>
            <person name="Barry K."/>
            <person name="Battaglia E."/>
            <person name="Bayram O."/>
            <person name="Benocci T."/>
            <person name="Braus-Stromeyer S.A."/>
            <person name="Caldana C."/>
            <person name="Canovas D."/>
            <person name="Cerqueira G.C."/>
            <person name="Chen F."/>
            <person name="Chen W."/>
            <person name="Choi C."/>
            <person name="Clum A."/>
            <person name="Dos Santos R.A."/>
            <person name="Damasio A.R."/>
            <person name="Diallinas G."/>
            <person name="Emri T."/>
            <person name="Fekete E."/>
            <person name="Flipphi M."/>
            <person name="Freyberg S."/>
            <person name="Gallo A."/>
            <person name="Gournas C."/>
            <person name="Habgood R."/>
            <person name="Hainaut M."/>
            <person name="Harispe M.L."/>
            <person name="Henrissat B."/>
            <person name="Hilden K.S."/>
            <person name="Hope R."/>
            <person name="Hossain A."/>
            <person name="Karabika E."/>
            <person name="Karaffa L."/>
            <person name="Karanyi Z."/>
            <person name="Krasevec N."/>
            <person name="Kuo A."/>
            <person name="Kusch H."/>
            <person name="LaButti K."/>
            <person name="Lagendijk E.L."/>
            <person name="Lapidus A."/>
            <person name="Levasseur A."/>
            <person name="Lindquist E."/>
            <person name="Lipzen A."/>
            <person name="Logrieco A.F."/>
            <person name="MacCabe A."/>
            <person name="Maekelae M.R."/>
            <person name="Malavazi I."/>
            <person name="Melin P."/>
            <person name="Meyer V."/>
            <person name="Mielnichuk N."/>
            <person name="Miskei M."/>
            <person name="Molnar A.P."/>
            <person name="Mule G."/>
            <person name="Ngan C.Y."/>
            <person name="Orejas M."/>
            <person name="Orosz E."/>
            <person name="Ouedraogo J.P."/>
            <person name="Overkamp K.M."/>
            <person name="Park H.-S."/>
            <person name="Perrone G."/>
            <person name="Piumi F."/>
            <person name="Punt P.J."/>
            <person name="Ram A.F."/>
            <person name="Ramon A."/>
            <person name="Rauscher S."/>
            <person name="Record E."/>
            <person name="Riano-Pachon D.M."/>
            <person name="Robert V."/>
            <person name="Roehrig J."/>
            <person name="Ruller R."/>
            <person name="Salamov A."/>
            <person name="Salih N.S."/>
            <person name="Samson R.A."/>
            <person name="Sandor E."/>
            <person name="Sanguinetti M."/>
            <person name="Schuetze T."/>
            <person name="Sepcic K."/>
            <person name="Shelest E."/>
            <person name="Sherlock G."/>
            <person name="Sophianopoulou V."/>
            <person name="Squina F.M."/>
            <person name="Sun H."/>
            <person name="Susca A."/>
            <person name="Todd R.B."/>
            <person name="Tsang A."/>
            <person name="Unkles S.E."/>
            <person name="van de Wiele N."/>
            <person name="van Rossen-Uffink D."/>
            <person name="Oliveira J.V."/>
            <person name="Vesth T.C."/>
            <person name="Visser J."/>
            <person name="Yu J.-H."/>
            <person name="Zhou M."/>
            <person name="Andersen M.R."/>
            <person name="Archer D.B."/>
            <person name="Baker S.E."/>
            <person name="Benoit I."/>
            <person name="Brakhage A.A."/>
            <person name="Braus G.H."/>
            <person name="Fischer R."/>
            <person name="Frisvad J.C."/>
            <person name="Goldman G.H."/>
            <person name="Houbraken J."/>
            <person name="Oakley B."/>
            <person name="Pocsi I."/>
            <person name="Scazzocchio C."/>
            <person name="Seiboth B."/>
            <person name="vanKuyk P.A."/>
            <person name="Wortman J."/>
            <person name="Dyer P.S."/>
            <person name="Grigoriev I.V."/>
        </authorList>
    </citation>
    <scope>NUCLEOTIDE SEQUENCE [LARGE SCALE GENOMIC DNA]</scope>
    <source>
        <strain evidence="3">DTO 134E9</strain>
    </source>
</reference>
<keyword evidence="3" id="KW-1185">Reference proteome</keyword>
<feature type="region of interest" description="Disordered" evidence="1">
    <location>
        <begin position="48"/>
        <end position="72"/>
    </location>
</feature>
<gene>
    <name evidence="2" type="ORF">ASPWEDRAFT_683704</name>
</gene>
<name>A0A1L9R891_ASPWE</name>
<accession>A0A1L9R891</accession>
<evidence type="ECO:0000313" key="3">
    <source>
        <dbReference type="Proteomes" id="UP000184383"/>
    </source>
</evidence>
<dbReference type="EMBL" id="KV878216">
    <property type="protein sequence ID" value="OJJ31142.1"/>
    <property type="molecule type" value="Genomic_DNA"/>
</dbReference>
<dbReference type="AlphaFoldDB" id="A0A1L9R891"/>
<dbReference type="GeneID" id="63754814"/>
<organism evidence="2 3">
    <name type="scientific">Aspergillus wentii DTO 134E9</name>
    <dbReference type="NCBI Taxonomy" id="1073089"/>
    <lineage>
        <taxon>Eukaryota</taxon>
        <taxon>Fungi</taxon>
        <taxon>Dikarya</taxon>
        <taxon>Ascomycota</taxon>
        <taxon>Pezizomycotina</taxon>
        <taxon>Eurotiomycetes</taxon>
        <taxon>Eurotiomycetidae</taxon>
        <taxon>Eurotiales</taxon>
        <taxon>Aspergillaceae</taxon>
        <taxon>Aspergillus</taxon>
        <taxon>Aspergillus subgen. Cremei</taxon>
    </lineage>
</organism>